<dbReference type="GO" id="GO:0005576">
    <property type="term" value="C:extracellular region"/>
    <property type="evidence" value="ECO:0007669"/>
    <property type="project" value="UniProtKB-SubCell"/>
</dbReference>
<name>A0A7K4L9P6_9AVES</name>
<dbReference type="AlphaFoldDB" id="A0A7K4L9P6"/>
<evidence type="ECO:0000256" key="1">
    <source>
        <dbReference type="ARBA" id="ARBA00004613"/>
    </source>
</evidence>
<organism evidence="8 9">
    <name type="scientific">Crypturellus undulatus</name>
    <dbReference type="NCBI Taxonomy" id="48396"/>
    <lineage>
        <taxon>Eukaryota</taxon>
        <taxon>Metazoa</taxon>
        <taxon>Chordata</taxon>
        <taxon>Craniata</taxon>
        <taxon>Vertebrata</taxon>
        <taxon>Euteleostomi</taxon>
        <taxon>Archelosauria</taxon>
        <taxon>Archosauria</taxon>
        <taxon>Dinosauria</taxon>
        <taxon>Saurischia</taxon>
        <taxon>Theropoda</taxon>
        <taxon>Coelurosauria</taxon>
        <taxon>Aves</taxon>
        <taxon>Palaeognathae</taxon>
        <taxon>Tinamiformes</taxon>
        <taxon>Tinamidae</taxon>
        <taxon>Crypturellus</taxon>
    </lineage>
</organism>
<accession>A0A7K4L9P6</accession>
<dbReference type="EMBL" id="VWPW01007582">
    <property type="protein sequence ID" value="NWJ01464.1"/>
    <property type="molecule type" value="Genomic_DNA"/>
</dbReference>
<proteinExistence type="inferred from homology"/>
<comment type="caution">
    <text evidence="8">The sequence shown here is derived from an EMBL/GenBank/DDBJ whole genome shotgun (WGS) entry which is preliminary data.</text>
</comment>
<keyword evidence="3" id="KW-0964">Secreted</keyword>
<dbReference type="PANTHER" id="PTHR28553">
    <property type="entry name" value="NEUROPEPTIDE B"/>
    <property type="match status" value="1"/>
</dbReference>
<feature type="signal peptide" evidence="7">
    <location>
        <begin position="1"/>
        <end position="22"/>
    </location>
</feature>
<feature type="non-terminal residue" evidence="8">
    <location>
        <position position="1"/>
    </location>
</feature>
<dbReference type="Pfam" id="PF15180">
    <property type="entry name" value="NPBW"/>
    <property type="match status" value="1"/>
</dbReference>
<dbReference type="Proteomes" id="UP000534426">
    <property type="component" value="Unassembled WGS sequence"/>
</dbReference>
<feature type="chain" id="PRO_5029897454" evidence="7">
    <location>
        <begin position="23"/>
        <end position="110"/>
    </location>
</feature>
<dbReference type="GO" id="GO:0007186">
    <property type="term" value="P:G protein-coupled receptor signaling pathway"/>
    <property type="evidence" value="ECO:0007669"/>
    <property type="project" value="TreeGrafter"/>
</dbReference>
<dbReference type="GO" id="GO:0007631">
    <property type="term" value="P:feeding behavior"/>
    <property type="evidence" value="ECO:0007669"/>
    <property type="project" value="TreeGrafter"/>
</dbReference>
<feature type="region of interest" description="Disordered" evidence="6">
    <location>
        <begin position="46"/>
        <end position="68"/>
    </location>
</feature>
<dbReference type="InterPro" id="IPR013297">
    <property type="entry name" value="Neuropept_BW_pre"/>
</dbReference>
<dbReference type="GO" id="GO:0001664">
    <property type="term" value="F:G protein-coupled receptor binding"/>
    <property type="evidence" value="ECO:0007669"/>
    <property type="project" value="InterPro"/>
</dbReference>
<evidence type="ECO:0000256" key="2">
    <source>
        <dbReference type="ARBA" id="ARBA00005292"/>
    </source>
</evidence>
<evidence type="ECO:0000313" key="8">
    <source>
        <dbReference type="EMBL" id="NWJ01464.1"/>
    </source>
</evidence>
<evidence type="ECO:0000256" key="6">
    <source>
        <dbReference type="SAM" id="MobiDB-lite"/>
    </source>
</evidence>
<dbReference type="PRINTS" id="PR01888">
    <property type="entry name" value="NROPEPTIDEBW"/>
</dbReference>
<evidence type="ECO:0000256" key="7">
    <source>
        <dbReference type="SAM" id="SignalP"/>
    </source>
</evidence>
<protein>
    <submittedName>
        <fullName evidence="8">NPB protein</fullName>
    </submittedName>
</protein>
<evidence type="ECO:0000256" key="5">
    <source>
        <dbReference type="ARBA" id="ARBA00022729"/>
    </source>
</evidence>
<evidence type="ECO:0000256" key="4">
    <source>
        <dbReference type="ARBA" id="ARBA00022685"/>
    </source>
</evidence>
<gene>
    <name evidence="8" type="primary">Npb</name>
    <name evidence="8" type="ORF">CRYUND_R01273</name>
</gene>
<evidence type="ECO:0000313" key="9">
    <source>
        <dbReference type="Proteomes" id="UP000534426"/>
    </source>
</evidence>
<keyword evidence="5 7" id="KW-0732">Signal</keyword>
<comment type="similarity">
    <text evidence="2">Belongs to the neuropeptide B/W family.</text>
</comment>
<feature type="non-terminal residue" evidence="8">
    <location>
        <position position="110"/>
    </location>
</feature>
<evidence type="ECO:0000256" key="3">
    <source>
        <dbReference type="ARBA" id="ARBA00022525"/>
    </source>
</evidence>
<keyword evidence="9" id="KW-1185">Reference proteome</keyword>
<comment type="subcellular location">
    <subcellularLocation>
        <location evidence="1">Secreted</location>
    </subcellularLocation>
</comment>
<keyword evidence="4" id="KW-0165">Cleavage on pair of basic residues</keyword>
<dbReference type="PANTHER" id="PTHR28553:SF1">
    <property type="entry name" value="NEUROPEPTIDE B"/>
    <property type="match status" value="1"/>
</dbReference>
<sequence length="110" mass="11700">LPLALPLALTLLLLLLCRPAEPWYKAAAGPSYYSVGRASGLLSGLRRSPHIRRSDTAEHGPSARPRTAVPCVTDVSPQLQSCQPLRGAPGSLQCRADVTMSLDPLECPEA</sequence>
<reference evidence="8 9" key="1">
    <citation type="submission" date="2019-09" db="EMBL/GenBank/DDBJ databases">
        <title>Bird 10,000 Genomes (B10K) Project - Family phase.</title>
        <authorList>
            <person name="Zhang G."/>
        </authorList>
    </citation>
    <scope>NUCLEOTIDE SEQUENCE [LARGE SCALE GENOMIC DNA]</scope>
    <source>
        <strain evidence="8">B10K-MSB-37135</strain>
        <tissue evidence="8">Heart</tissue>
    </source>
</reference>